<dbReference type="InterPro" id="IPR050309">
    <property type="entry name" value="Type-B_Carboxylest/Lipase"/>
</dbReference>
<evidence type="ECO:0000313" key="4">
    <source>
        <dbReference type="EMBL" id="ABM55424.1"/>
    </source>
</evidence>
<keyword evidence="2" id="KW-0732">Signal</keyword>
<dbReference type="InterPro" id="IPR002018">
    <property type="entry name" value="CarbesteraseB"/>
</dbReference>
<dbReference type="PROSITE" id="PS00941">
    <property type="entry name" value="CARBOXYLESTERASE_B_2"/>
    <property type="match status" value="1"/>
</dbReference>
<evidence type="ECO:0000259" key="3">
    <source>
        <dbReference type="Pfam" id="PF00135"/>
    </source>
</evidence>
<feature type="domain" description="Carboxylesterase type B" evidence="3">
    <location>
        <begin position="30"/>
        <end position="204"/>
    </location>
</feature>
<evidence type="ECO:0000256" key="1">
    <source>
        <dbReference type="ARBA" id="ARBA00023180"/>
    </source>
</evidence>
<reference evidence="4" key="1">
    <citation type="journal article" date="2007" name="BMC Genomics">
        <title>An insight into the sialome of the oriental rat flea, Xenopsylla cheopis (Rots).</title>
        <authorList>
            <person name="Andersen J.F."/>
            <person name="Hinnebusch B.J."/>
            <person name="Lucas D.A."/>
            <person name="Conrads T.P."/>
            <person name="Veenstra T.D."/>
            <person name="Pham V.M."/>
            <person name="Ribeiro J.M."/>
        </authorList>
    </citation>
    <scope>NUCLEOTIDE SEQUENCE</scope>
    <source>
        <tissue evidence="4">Salivary gland</tissue>
    </source>
</reference>
<sequence>MCKIHQYLIYGLSLLILDNNAHAWFLGGTPTVTIDDKTIKGKKYDYDNDAFYGIPYAVAPTGEHRFKPPEEKEITENLEAQSLGNVCIQDKNGKQIGQEDCLFLNIYKPKNIKNDTKLPVMFWVHGGSFHKGDGGYEYYGPDYFLKENVIVVTINYRLGVFGFLSAPDKGIYGNMGLKDQRAALKWVNKYIEYFGGDKNKVTLFWRISRCR</sequence>
<keyword evidence="1" id="KW-0325">Glycoprotein</keyword>
<feature type="signal peptide" evidence="2">
    <location>
        <begin position="1"/>
        <end position="23"/>
    </location>
</feature>
<dbReference type="SUPFAM" id="SSF53474">
    <property type="entry name" value="alpha/beta-Hydrolases"/>
    <property type="match status" value="1"/>
</dbReference>
<accession>A2IAA4</accession>
<dbReference type="InterPro" id="IPR029058">
    <property type="entry name" value="AB_hydrolase_fold"/>
</dbReference>
<proteinExistence type="evidence at transcript level"/>
<organism evidence="4">
    <name type="scientific">Xenopsylla cheopis</name>
    <name type="common">Oriental rat flea</name>
    <name type="synonym">Pulex cheopis</name>
    <dbReference type="NCBI Taxonomy" id="163159"/>
    <lineage>
        <taxon>Eukaryota</taxon>
        <taxon>Metazoa</taxon>
        <taxon>Ecdysozoa</taxon>
        <taxon>Arthropoda</taxon>
        <taxon>Hexapoda</taxon>
        <taxon>Insecta</taxon>
        <taxon>Pterygota</taxon>
        <taxon>Neoptera</taxon>
        <taxon>Endopterygota</taxon>
        <taxon>Siphonaptera</taxon>
        <taxon>Pulicidae</taxon>
        <taxon>Xenopsyllinae</taxon>
        <taxon>Xenopsylla</taxon>
    </lineage>
</organism>
<dbReference type="EMBL" id="EF179418">
    <property type="protein sequence ID" value="ABM55424.1"/>
    <property type="molecule type" value="mRNA"/>
</dbReference>
<dbReference type="Pfam" id="PF00135">
    <property type="entry name" value="COesterase"/>
    <property type="match status" value="1"/>
</dbReference>
<name>A2IAA4_XENCH</name>
<feature type="chain" id="PRO_5002644323" evidence="2">
    <location>
        <begin position="24"/>
        <end position="211"/>
    </location>
</feature>
<dbReference type="Gene3D" id="3.40.50.1820">
    <property type="entry name" value="alpha/beta hydrolase"/>
    <property type="match status" value="1"/>
</dbReference>
<protein>
    <submittedName>
        <fullName evidence="4">Secreted salivary carboxylesterase</fullName>
    </submittedName>
</protein>
<dbReference type="AlphaFoldDB" id="A2IAA4"/>
<dbReference type="PANTHER" id="PTHR11559">
    <property type="entry name" value="CARBOXYLESTERASE"/>
    <property type="match status" value="1"/>
</dbReference>
<dbReference type="InterPro" id="IPR019819">
    <property type="entry name" value="Carboxylesterase_B_CS"/>
</dbReference>
<evidence type="ECO:0000256" key="2">
    <source>
        <dbReference type="SAM" id="SignalP"/>
    </source>
</evidence>